<dbReference type="Proteomes" id="UP000694844">
    <property type="component" value="Chromosome 6"/>
</dbReference>
<feature type="transmembrane region" description="Helical" evidence="1">
    <location>
        <begin position="200"/>
        <end position="222"/>
    </location>
</feature>
<proteinExistence type="predicted"/>
<protein>
    <submittedName>
        <fullName evidence="4 5">Uncharacterized protein LOC111099438 isoform X1</fullName>
    </submittedName>
</protein>
<evidence type="ECO:0000256" key="1">
    <source>
        <dbReference type="SAM" id="Phobius"/>
    </source>
</evidence>
<evidence type="ECO:0000313" key="3">
    <source>
        <dbReference type="Proteomes" id="UP000694844"/>
    </source>
</evidence>
<dbReference type="RefSeq" id="XP_022286428.1">
    <property type="nucleotide sequence ID" value="XM_022430720.1"/>
</dbReference>
<keyword evidence="1" id="KW-0472">Membrane</keyword>
<accession>A0A8B8A6Z8</accession>
<keyword evidence="1" id="KW-1133">Transmembrane helix</keyword>
<dbReference type="RefSeq" id="XP_022286429.1">
    <property type="nucleotide sequence ID" value="XM_022430721.1"/>
</dbReference>
<dbReference type="AlphaFoldDB" id="A0A8B8A6Z8"/>
<keyword evidence="3" id="KW-1185">Reference proteome</keyword>
<dbReference type="KEGG" id="cvn:111099438"/>
<sequence>MSLQDQRSSENVLMFFILMLFCLQTKAKNPNKCIESAPTVTVVDSCPGTTEEFLNRTMEKRCFDLKHNCGSLEYHCVINEWTTEMIEVCAPTKVIVGKVCAEYNSGGMMIQRNSNAKCKECPSVYSSPNSYLYPECYTYVRENRRSHNTTAFPQSSHSHSYSNLVTSKYLSSSVTLKPVKKDKNDTSGMASNTSKGPDGVVLAVGVPLLLLMLVAFGVICLWRKICEKPYFKVPVLEYLRREKTEKTEL</sequence>
<dbReference type="GeneID" id="111099438"/>
<name>A0A8B8A6Z8_CRAVI</name>
<evidence type="ECO:0000313" key="4">
    <source>
        <dbReference type="RefSeq" id="XP_022286428.1"/>
    </source>
</evidence>
<evidence type="ECO:0000256" key="2">
    <source>
        <dbReference type="SAM" id="SignalP"/>
    </source>
</evidence>
<keyword evidence="1" id="KW-0812">Transmembrane</keyword>
<feature type="signal peptide" evidence="2">
    <location>
        <begin position="1"/>
        <end position="27"/>
    </location>
</feature>
<evidence type="ECO:0000313" key="5">
    <source>
        <dbReference type="RefSeq" id="XP_022286429.1"/>
    </source>
</evidence>
<gene>
    <name evidence="4 5" type="primary">LOC111099438</name>
</gene>
<feature type="chain" id="PRO_5044665804" evidence="2">
    <location>
        <begin position="28"/>
        <end position="249"/>
    </location>
</feature>
<organism evidence="3 4">
    <name type="scientific">Crassostrea virginica</name>
    <name type="common">Eastern oyster</name>
    <dbReference type="NCBI Taxonomy" id="6565"/>
    <lineage>
        <taxon>Eukaryota</taxon>
        <taxon>Metazoa</taxon>
        <taxon>Spiralia</taxon>
        <taxon>Lophotrochozoa</taxon>
        <taxon>Mollusca</taxon>
        <taxon>Bivalvia</taxon>
        <taxon>Autobranchia</taxon>
        <taxon>Pteriomorphia</taxon>
        <taxon>Ostreida</taxon>
        <taxon>Ostreoidea</taxon>
        <taxon>Ostreidae</taxon>
        <taxon>Crassostrea</taxon>
    </lineage>
</organism>
<keyword evidence="2" id="KW-0732">Signal</keyword>
<reference evidence="4 5" key="1">
    <citation type="submission" date="2025-04" db="UniProtKB">
        <authorList>
            <consortium name="RefSeq"/>
        </authorList>
    </citation>
    <scope>IDENTIFICATION</scope>
    <source>
        <tissue evidence="4 5">Whole sample</tissue>
    </source>
</reference>